<dbReference type="PROSITE" id="PS50206">
    <property type="entry name" value="RHODANESE_3"/>
    <property type="match status" value="1"/>
</dbReference>
<dbReference type="SMART" id="SM00450">
    <property type="entry name" value="RHOD"/>
    <property type="match status" value="1"/>
</dbReference>
<dbReference type="InterPro" id="IPR001763">
    <property type="entry name" value="Rhodanese-like_dom"/>
</dbReference>
<name>A0A1M4TZQ8_9CLOT</name>
<dbReference type="Proteomes" id="UP000184245">
    <property type="component" value="Unassembled WGS sequence"/>
</dbReference>
<dbReference type="STRING" id="1122155.SAMN02745158_00662"/>
<keyword evidence="2" id="KW-0808">Transferase</keyword>
<dbReference type="Gene3D" id="3.40.250.10">
    <property type="entry name" value="Rhodanese-like domain"/>
    <property type="match status" value="1"/>
</dbReference>
<proteinExistence type="predicted"/>
<dbReference type="InterPro" id="IPR050229">
    <property type="entry name" value="GlpE_sulfurtransferase"/>
</dbReference>
<dbReference type="AlphaFoldDB" id="A0A1M4TZQ8"/>
<evidence type="ECO:0000313" key="3">
    <source>
        <dbReference type="Proteomes" id="UP000184245"/>
    </source>
</evidence>
<organism evidence="2 3">
    <name type="scientific">Lactonifactor longoviformis DSM 17459</name>
    <dbReference type="NCBI Taxonomy" id="1122155"/>
    <lineage>
        <taxon>Bacteria</taxon>
        <taxon>Bacillati</taxon>
        <taxon>Bacillota</taxon>
        <taxon>Clostridia</taxon>
        <taxon>Eubacteriales</taxon>
        <taxon>Clostridiaceae</taxon>
        <taxon>Lactonifactor</taxon>
    </lineage>
</organism>
<sequence>MLDAKQEMVLVDVRSFNDYGMGHIPGAINIPLNSLEMLSKEQLPDKDAPIYVYCSTQDCSNEAVELLSGAGYTQVYNAGSYQDWPYDTTAPISC</sequence>
<keyword evidence="3" id="KW-1185">Reference proteome</keyword>
<dbReference type="PROSITE" id="PS00380">
    <property type="entry name" value="RHODANESE_1"/>
    <property type="match status" value="1"/>
</dbReference>
<dbReference type="PANTHER" id="PTHR43031:SF18">
    <property type="entry name" value="RHODANESE-RELATED SULFURTRANSFERASES"/>
    <property type="match status" value="1"/>
</dbReference>
<evidence type="ECO:0000313" key="2">
    <source>
        <dbReference type="EMBL" id="SHE50002.1"/>
    </source>
</evidence>
<dbReference type="Pfam" id="PF00581">
    <property type="entry name" value="Rhodanese"/>
    <property type="match status" value="1"/>
</dbReference>
<dbReference type="EMBL" id="FQVI01000002">
    <property type="protein sequence ID" value="SHE50002.1"/>
    <property type="molecule type" value="Genomic_DNA"/>
</dbReference>
<reference evidence="2 3" key="1">
    <citation type="submission" date="2016-11" db="EMBL/GenBank/DDBJ databases">
        <authorList>
            <person name="Jaros S."/>
            <person name="Januszkiewicz K."/>
            <person name="Wedrychowicz H."/>
        </authorList>
    </citation>
    <scope>NUCLEOTIDE SEQUENCE [LARGE SCALE GENOMIC DNA]</scope>
    <source>
        <strain evidence="2 3">DSM 17459</strain>
    </source>
</reference>
<evidence type="ECO:0000259" key="1">
    <source>
        <dbReference type="PROSITE" id="PS50206"/>
    </source>
</evidence>
<dbReference type="GO" id="GO:0004792">
    <property type="term" value="F:thiosulfate-cyanide sulfurtransferase activity"/>
    <property type="evidence" value="ECO:0007669"/>
    <property type="project" value="InterPro"/>
</dbReference>
<feature type="domain" description="Rhodanese" evidence="1">
    <location>
        <begin position="4"/>
        <end position="90"/>
    </location>
</feature>
<protein>
    <submittedName>
        <fullName evidence="2">Rhodanese-related sulfurtransferase</fullName>
    </submittedName>
</protein>
<dbReference type="InterPro" id="IPR036873">
    <property type="entry name" value="Rhodanese-like_dom_sf"/>
</dbReference>
<dbReference type="InterPro" id="IPR001307">
    <property type="entry name" value="Thiosulphate_STrfase_CS"/>
</dbReference>
<accession>A0A1M4TZQ8</accession>
<dbReference type="PANTHER" id="PTHR43031">
    <property type="entry name" value="FAD-DEPENDENT OXIDOREDUCTASE"/>
    <property type="match status" value="1"/>
</dbReference>
<dbReference type="CDD" id="cd00158">
    <property type="entry name" value="RHOD"/>
    <property type="match status" value="1"/>
</dbReference>
<dbReference type="SUPFAM" id="SSF52821">
    <property type="entry name" value="Rhodanese/Cell cycle control phosphatase"/>
    <property type="match status" value="1"/>
</dbReference>
<gene>
    <name evidence="2" type="ORF">SAMN02745158_00662</name>
</gene>